<dbReference type="STRING" id="3847.A0A0R0J324"/>
<accession>A0A0R0J324</accession>
<dbReference type="EnsemblPlants" id="KRH46581">
    <property type="protein sequence ID" value="KRH46581"/>
    <property type="gene ID" value="GLYMA_08G343900"/>
</dbReference>
<organism evidence="3">
    <name type="scientific">Glycine max</name>
    <name type="common">Soybean</name>
    <name type="synonym">Glycine hispida</name>
    <dbReference type="NCBI Taxonomy" id="3847"/>
    <lineage>
        <taxon>Eukaryota</taxon>
        <taxon>Viridiplantae</taxon>
        <taxon>Streptophyta</taxon>
        <taxon>Embryophyta</taxon>
        <taxon>Tracheophyta</taxon>
        <taxon>Spermatophyta</taxon>
        <taxon>Magnoliopsida</taxon>
        <taxon>eudicotyledons</taxon>
        <taxon>Gunneridae</taxon>
        <taxon>Pentapetalae</taxon>
        <taxon>rosids</taxon>
        <taxon>fabids</taxon>
        <taxon>Fabales</taxon>
        <taxon>Fabaceae</taxon>
        <taxon>Papilionoideae</taxon>
        <taxon>50 kb inversion clade</taxon>
        <taxon>NPAAA clade</taxon>
        <taxon>indigoferoid/millettioid clade</taxon>
        <taxon>Phaseoleae</taxon>
        <taxon>Glycine</taxon>
        <taxon>Glycine subgen. Soja</taxon>
    </lineage>
</organism>
<keyword evidence="2" id="KW-1133">Transmembrane helix</keyword>
<dbReference type="Gramene" id="KRH46581">
    <property type="protein sequence ID" value="KRH46581"/>
    <property type="gene ID" value="GLYMA_08G343900"/>
</dbReference>
<dbReference type="SUPFAM" id="SSF141562">
    <property type="entry name" value="At5g01610-like"/>
    <property type="match status" value="1"/>
</dbReference>
<name>A0A0R0J324_SOYBN</name>
<evidence type="ECO:0000256" key="2">
    <source>
        <dbReference type="SAM" id="Phobius"/>
    </source>
</evidence>
<dbReference type="EMBL" id="CM000841">
    <property type="protein sequence ID" value="KRH46581.1"/>
    <property type="molecule type" value="Genomic_DNA"/>
</dbReference>
<reference evidence="4" key="2">
    <citation type="submission" date="2018-02" db="UniProtKB">
        <authorList>
            <consortium name="EnsemblPlants"/>
        </authorList>
    </citation>
    <scope>IDENTIFICATION</scope>
    <source>
        <strain evidence="4">Williams 82</strain>
    </source>
</reference>
<evidence type="ECO:0000313" key="5">
    <source>
        <dbReference type="Proteomes" id="UP000008827"/>
    </source>
</evidence>
<dbReference type="PANTHER" id="PTHR31676:SF110">
    <property type="entry name" value="TRANSMEMBRANE PROTEIN"/>
    <property type="match status" value="1"/>
</dbReference>
<keyword evidence="5" id="KW-1185">Reference proteome</keyword>
<reference evidence="3 4" key="1">
    <citation type="journal article" date="2010" name="Nature">
        <title>Genome sequence of the palaeopolyploid soybean.</title>
        <authorList>
            <person name="Schmutz J."/>
            <person name="Cannon S.B."/>
            <person name="Schlueter J."/>
            <person name="Ma J."/>
            <person name="Mitros T."/>
            <person name="Nelson W."/>
            <person name="Hyten D.L."/>
            <person name="Song Q."/>
            <person name="Thelen J.J."/>
            <person name="Cheng J."/>
            <person name="Xu D."/>
            <person name="Hellsten U."/>
            <person name="May G.D."/>
            <person name="Yu Y."/>
            <person name="Sakurai T."/>
            <person name="Umezawa T."/>
            <person name="Bhattacharyya M.K."/>
            <person name="Sandhu D."/>
            <person name="Valliyodan B."/>
            <person name="Lindquist E."/>
            <person name="Peto M."/>
            <person name="Grant D."/>
            <person name="Shu S."/>
            <person name="Goodstein D."/>
            <person name="Barry K."/>
            <person name="Futrell-Griggs M."/>
            <person name="Abernathy B."/>
            <person name="Du J."/>
            <person name="Tian Z."/>
            <person name="Zhu L."/>
            <person name="Gill N."/>
            <person name="Joshi T."/>
            <person name="Libault M."/>
            <person name="Sethuraman A."/>
            <person name="Zhang X.-C."/>
            <person name="Shinozaki K."/>
            <person name="Nguyen H.T."/>
            <person name="Wing R.A."/>
            <person name="Cregan P."/>
            <person name="Specht J."/>
            <person name="Grimwood J."/>
            <person name="Rokhsar D."/>
            <person name="Stacey G."/>
            <person name="Shoemaker R.C."/>
            <person name="Jackson S.A."/>
        </authorList>
    </citation>
    <scope>NUCLEOTIDE SEQUENCE</scope>
    <source>
        <strain evidence="4">cv. Williams 82</strain>
        <tissue evidence="3">Callus</tissue>
    </source>
</reference>
<dbReference type="PANTHER" id="PTHR31676">
    <property type="entry name" value="T31J12.3 PROTEIN-RELATED"/>
    <property type="match status" value="1"/>
</dbReference>
<keyword evidence="2" id="KW-0812">Transmembrane</keyword>
<protein>
    <submittedName>
        <fullName evidence="3 4">Uncharacterized protein</fullName>
    </submittedName>
</protein>
<dbReference type="PaxDb" id="3847-GLYMA08G45780.1"/>
<dbReference type="InterPro" id="IPR007493">
    <property type="entry name" value="DUF538"/>
</dbReference>
<evidence type="ECO:0000313" key="4">
    <source>
        <dbReference type="EnsemblPlants" id="KRH46581"/>
    </source>
</evidence>
<gene>
    <name evidence="4" type="primary">LOC100812072</name>
    <name evidence="3" type="ORF">GLYMA_08G343900</name>
</gene>
<dbReference type="Pfam" id="PF04398">
    <property type="entry name" value="DUF538"/>
    <property type="match status" value="1"/>
</dbReference>
<dbReference type="OMA" id="QNSESSY"/>
<proteinExistence type="predicted"/>
<evidence type="ECO:0000313" key="3">
    <source>
        <dbReference type="EMBL" id="KRH46581.1"/>
    </source>
</evidence>
<feature type="region of interest" description="Disordered" evidence="1">
    <location>
        <begin position="1"/>
        <end position="43"/>
    </location>
</feature>
<feature type="compositionally biased region" description="Pro residues" evidence="1">
    <location>
        <begin position="16"/>
        <end position="28"/>
    </location>
</feature>
<dbReference type="InterPro" id="IPR036758">
    <property type="entry name" value="At5g01610-like"/>
</dbReference>
<dbReference type="Proteomes" id="UP000008827">
    <property type="component" value="Chromosome 8"/>
</dbReference>
<dbReference type="FunFam" id="2.30.240.10:FF:000002">
    <property type="entry name" value="Uncharacterized protein At3g07460"/>
    <property type="match status" value="1"/>
</dbReference>
<reference evidence="3" key="3">
    <citation type="submission" date="2018-07" db="EMBL/GenBank/DDBJ databases">
        <title>WGS assembly of Glycine max.</title>
        <authorList>
            <person name="Schmutz J."/>
            <person name="Cannon S."/>
            <person name="Schlueter J."/>
            <person name="Ma J."/>
            <person name="Mitros T."/>
            <person name="Nelson W."/>
            <person name="Hyten D."/>
            <person name="Song Q."/>
            <person name="Thelen J."/>
            <person name="Cheng J."/>
            <person name="Xu D."/>
            <person name="Hellsten U."/>
            <person name="May G."/>
            <person name="Yu Y."/>
            <person name="Sakurai T."/>
            <person name="Umezawa T."/>
            <person name="Bhattacharyya M."/>
            <person name="Sandhu D."/>
            <person name="Valliyodan B."/>
            <person name="Lindquist E."/>
            <person name="Peto M."/>
            <person name="Grant D."/>
            <person name="Shu S."/>
            <person name="Goodstein D."/>
            <person name="Barry K."/>
            <person name="Futrell-Griggs M."/>
            <person name="Abernathy B."/>
            <person name="Du J."/>
            <person name="Tian Z."/>
            <person name="Zhu L."/>
            <person name="Gill N."/>
            <person name="Joshi T."/>
            <person name="Libault M."/>
            <person name="Sethuraman A."/>
            <person name="Zhang X."/>
            <person name="Shinozaki K."/>
            <person name="Nguyen H."/>
            <person name="Wing R."/>
            <person name="Cregan P."/>
            <person name="Specht J."/>
            <person name="Grimwood J."/>
            <person name="Rokhsar D."/>
            <person name="Stacey G."/>
            <person name="Shoemaker R."/>
            <person name="Jackson S."/>
        </authorList>
    </citation>
    <scope>NUCLEOTIDE SEQUENCE</scope>
    <source>
        <tissue evidence="3">Callus</tissue>
    </source>
</reference>
<dbReference type="AlphaFoldDB" id="A0A0R0J324"/>
<dbReference type="Gene3D" id="2.30.240.10">
    <property type="entry name" value="At5g01610-like"/>
    <property type="match status" value="1"/>
</dbReference>
<feature type="transmembrane region" description="Helical" evidence="2">
    <location>
        <begin position="48"/>
        <end position="71"/>
    </location>
</feature>
<keyword evidence="2" id="KW-0472">Membrane</keyword>
<feature type="compositionally biased region" description="Low complexity" evidence="1">
    <location>
        <begin position="1"/>
        <end position="15"/>
    </location>
</feature>
<sequence>MCYLSPLSLSLSSSPNPKPHFNDPPPSNNVPTPLKNHKNQKKKKHQTMFSFPHTIIFILVFPIIISCSWASSLGLSSNATTIYEVLSEHGLPMGLFPQGVREFAVGEDGSFWVRLDEACNAKFENELHYERNVSGHLSYGMIDALSGLEAQDLFLWFQVMSIRVDVPSTGLIYFDVGAASKRFPLSLFETPPECVAVRSQQQDAPSHHQGQVQSGRLRYKLKQGTSGRDVL</sequence>
<evidence type="ECO:0000256" key="1">
    <source>
        <dbReference type="SAM" id="MobiDB-lite"/>
    </source>
</evidence>
<dbReference type="SMR" id="A0A0R0J324"/>